<accession>E4ZVZ4</accession>
<dbReference type="PANTHER" id="PTHR43798:SF33">
    <property type="entry name" value="HYDROLASE, PUTATIVE (AFU_ORTHOLOGUE AFUA_2G14860)-RELATED"/>
    <property type="match status" value="1"/>
</dbReference>
<dbReference type="OMA" id="IHVFEWG"/>
<dbReference type="eggNOG" id="ENOG502S0HR">
    <property type="taxonomic scope" value="Eukaryota"/>
</dbReference>
<dbReference type="STRING" id="985895.E4ZVZ4"/>
<dbReference type="EMBL" id="FP929127">
    <property type="protein sequence ID" value="CBX95770.1"/>
    <property type="molecule type" value="Genomic_DNA"/>
</dbReference>
<evidence type="ECO:0000313" key="3">
    <source>
        <dbReference type="Proteomes" id="UP000002668"/>
    </source>
</evidence>
<evidence type="ECO:0000259" key="1">
    <source>
        <dbReference type="Pfam" id="PF00561"/>
    </source>
</evidence>
<sequence length="430" mass="46710">MPLFDSLFGKEAPPPPSSSVPLVGSAVASVGTAIGAAKQRIKLPSLGIKLPNFGKELFRNLQAPHLYLLVGAASLSGLLLIRSVVGSARSLGKLKPIPSPRETLPPEVLRASPYPPDALEGARDVQTPYGSIRVYEWGPKDGKRVLVLHGISTPSVALSDLAHKLVKKGCRVMIFDLFGRGYSSAPSPKLHHYDSTLYTNQILWALASSPVSWSSFAIIGYSLGGAIAADFASYLPNLVRGLVLVAPGGLIRPKRISWKTSFMYSTSSILPEFLVEWLVSSSLRSGPEASTIEPGTSVAQKGARFNGVSLSESHGTAAEVLNWQVQHHKGFVPAFISSIRYAPIHDQQERWSVLKENMESRHSHFKEVWFVLGEMDPIVDADELMEDAKTVLGDEHAKFRLVKNVGHEVAMERADDIVRVLGRILGKGGW</sequence>
<dbReference type="GO" id="GO:0016020">
    <property type="term" value="C:membrane"/>
    <property type="evidence" value="ECO:0007669"/>
    <property type="project" value="TreeGrafter"/>
</dbReference>
<dbReference type="InParanoid" id="E4ZVZ4"/>
<reference evidence="3" key="1">
    <citation type="journal article" date="2011" name="Nat. Commun.">
        <title>Effector diversification within compartments of the Leptosphaeria maculans genome affected by Repeat-Induced Point mutations.</title>
        <authorList>
            <person name="Rouxel T."/>
            <person name="Grandaubert J."/>
            <person name="Hane J.K."/>
            <person name="Hoede C."/>
            <person name="van de Wouw A.P."/>
            <person name="Couloux A."/>
            <person name="Dominguez V."/>
            <person name="Anthouard V."/>
            <person name="Bally P."/>
            <person name="Bourras S."/>
            <person name="Cozijnsen A.J."/>
            <person name="Ciuffetti L.M."/>
            <person name="Degrave A."/>
            <person name="Dilmaghani A."/>
            <person name="Duret L."/>
            <person name="Fudal I."/>
            <person name="Goodwin S.B."/>
            <person name="Gout L."/>
            <person name="Glaser N."/>
            <person name="Linglin J."/>
            <person name="Kema G.H.J."/>
            <person name="Lapalu N."/>
            <person name="Lawrence C.B."/>
            <person name="May K."/>
            <person name="Meyer M."/>
            <person name="Ollivier B."/>
            <person name="Poulain J."/>
            <person name="Schoch C.L."/>
            <person name="Simon A."/>
            <person name="Spatafora J.W."/>
            <person name="Stachowiak A."/>
            <person name="Turgeon B.G."/>
            <person name="Tyler B.M."/>
            <person name="Vincent D."/>
            <person name="Weissenbach J."/>
            <person name="Amselem J."/>
            <person name="Quesneville H."/>
            <person name="Oliver R.P."/>
            <person name="Wincker P."/>
            <person name="Balesdent M.-H."/>
            <person name="Howlett B.J."/>
        </authorList>
    </citation>
    <scope>NUCLEOTIDE SEQUENCE [LARGE SCALE GENOMIC DNA]</scope>
    <source>
        <strain evidence="3">JN3 / isolate v23.1.3 / race Av1-4-5-6-7-8</strain>
    </source>
</reference>
<dbReference type="Pfam" id="PF00561">
    <property type="entry name" value="Abhydrolase_1"/>
    <property type="match status" value="1"/>
</dbReference>
<keyword evidence="3" id="KW-1185">Reference proteome</keyword>
<gene>
    <name evidence="2" type="ORF">LEMA_P029220.1</name>
</gene>
<dbReference type="VEuPathDB" id="FungiDB:LEMA_P029220.1"/>
<dbReference type="InterPro" id="IPR000073">
    <property type="entry name" value="AB_hydrolase_1"/>
</dbReference>
<dbReference type="Proteomes" id="UP000002668">
    <property type="component" value="Genome"/>
</dbReference>
<dbReference type="PANTHER" id="PTHR43798">
    <property type="entry name" value="MONOACYLGLYCEROL LIPASE"/>
    <property type="match status" value="1"/>
</dbReference>
<dbReference type="AlphaFoldDB" id="E4ZVZ4"/>
<dbReference type="GO" id="GO:0047372">
    <property type="term" value="F:monoacylglycerol lipase activity"/>
    <property type="evidence" value="ECO:0007669"/>
    <property type="project" value="TreeGrafter"/>
</dbReference>
<proteinExistence type="predicted"/>
<dbReference type="GO" id="GO:0046464">
    <property type="term" value="P:acylglycerol catabolic process"/>
    <property type="evidence" value="ECO:0007669"/>
    <property type="project" value="TreeGrafter"/>
</dbReference>
<dbReference type="OrthoDB" id="408373at2759"/>
<dbReference type="SUPFAM" id="SSF53474">
    <property type="entry name" value="alpha/beta-Hydrolases"/>
    <property type="match status" value="1"/>
</dbReference>
<dbReference type="Gene3D" id="3.40.50.1820">
    <property type="entry name" value="alpha/beta hydrolase"/>
    <property type="match status" value="1"/>
</dbReference>
<evidence type="ECO:0000313" key="2">
    <source>
        <dbReference type="EMBL" id="CBX95770.1"/>
    </source>
</evidence>
<organism evidence="3">
    <name type="scientific">Leptosphaeria maculans (strain JN3 / isolate v23.1.3 / race Av1-4-5-6-7-8)</name>
    <name type="common">Blackleg fungus</name>
    <name type="synonym">Phoma lingam</name>
    <dbReference type="NCBI Taxonomy" id="985895"/>
    <lineage>
        <taxon>Eukaryota</taxon>
        <taxon>Fungi</taxon>
        <taxon>Dikarya</taxon>
        <taxon>Ascomycota</taxon>
        <taxon>Pezizomycotina</taxon>
        <taxon>Dothideomycetes</taxon>
        <taxon>Pleosporomycetidae</taxon>
        <taxon>Pleosporales</taxon>
        <taxon>Pleosporineae</taxon>
        <taxon>Leptosphaeriaceae</taxon>
        <taxon>Plenodomus</taxon>
        <taxon>Plenodomus lingam/Leptosphaeria maculans species complex</taxon>
    </lineage>
</organism>
<name>E4ZVZ4_LEPMJ</name>
<dbReference type="RefSeq" id="XP_003839249.1">
    <property type="nucleotide sequence ID" value="XM_003839201.1"/>
</dbReference>
<dbReference type="PRINTS" id="PR00111">
    <property type="entry name" value="ABHYDROLASE"/>
</dbReference>
<dbReference type="GeneID" id="13280822"/>
<dbReference type="InterPro" id="IPR050266">
    <property type="entry name" value="AB_hydrolase_sf"/>
</dbReference>
<feature type="domain" description="AB hydrolase-1" evidence="1">
    <location>
        <begin position="144"/>
        <end position="251"/>
    </location>
</feature>
<dbReference type="HOGENOM" id="CLU_020336_11_1_1"/>
<protein>
    <recommendedName>
        <fullName evidence="1">AB hydrolase-1 domain-containing protein</fullName>
    </recommendedName>
</protein>
<dbReference type="InterPro" id="IPR029058">
    <property type="entry name" value="AB_hydrolase_fold"/>
</dbReference>